<proteinExistence type="predicted"/>
<dbReference type="RefSeq" id="WP_039104558.1">
    <property type="nucleotide sequence ID" value="NZ_CAMPDX010000084.1"/>
</dbReference>
<keyword evidence="2" id="KW-1185">Reference proteome</keyword>
<sequence length="143" mass="15423">MSKSFSLEDAIVTIDGVEITGYENAQDSISIAPAGDDGSITHGINGQGVFVHSSNRGATVTIKTLQHSEINETLNRLREQQINNPTNATAKLITYKDMRNGDEILLSGCWFSTPPTISRGTSHNGMTWTFVATKAEIKIKGGL</sequence>
<dbReference type="KEGG" id="fpp:FPB0191_01131"/>
<dbReference type="Proteomes" id="UP000030901">
    <property type="component" value="Chromosome"/>
</dbReference>
<evidence type="ECO:0008006" key="3">
    <source>
        <dbReference type="Google" id="ProtNLM"/>
    </source>
</evidence>
<name>A0A0A7S070_FRIPE</name>
<reference evidence="1 2" key="1">
    <citation type="journal article" date="2014" name="Appl. Environ. Microbiol.">
        <title>Gut symbionts from distinct hosts exhibit genotoxic activity via divergent colibactin biosynthetic pathways.</title>
        <authorList>
            <person name="Engel P."/>
            <person name="Vizcaino M.I."/>
            <person name="Crawford J.M."/>
        </authorList>
    </citation>
    <scope>NUCLEOTIDE SEQUENCE [LARGE SCALE GENOMIC DNA]</scope>
    <source>
        <strain evidence="1 2">PEB0191</strain>
    </source>
</reference>
<gene>
    <name evidence="1" type="ORF">FPB0191_01131</name>
</gene>
<organism evidence="1 2">
    <name type="scientific">Frischella perrara</name>
    <dbReference type="NCBI Taxonomy" id="1267021"/>
    <lineage>
        <taxon>Bacteria</taxon>
        <taxon>Pseudomonadati</taxon>
        <taxon>Pseudomonadota</taxon>
        <taxon>Gammaproteobacteria</taxon>
        <taxon>Orbales</taxon>
        <taxon>Orbaceae</taxon>
        <taxon>Frischella</taxon>
    </lineage>
</organism>
<evidence type="ECO:0000313" key="1">
    <source>
        <dbReference type="EMBL" id="AJA44955.1"/>
    </source>
</evidence>
<dbReference type="AlphaFoldDB" id="A0A0A7S070"/>
<dbReference type="OrthoDB" id="7061058at2"/>
<dbReference type="Pfam" id="PF11681">
    <property type="entry name" value="Phage_Tube_PhiTE"/>
    <property type="match status" value="1"/>
</dbReference>
<accession>A0A0A7S070</accession>
<protein>
    <recommendedName>
        <fullName evidence="3">DUF3277 domain-containing protein</fullName>
    </recommendedName>
</protein>
<dbReference type="STRING" id="1267021.FPB0191_01131"/>
<dbReference type="InterPro" id="IPR021695">
    <property type="entry name" value="Phage_KPP10_Orf10"/>
</dbReference>
<dbReference type="HOGENOM" id="CLU_1792873_0_0_6"/>
<dbReference type="EMBL" id="CP009056">
    <property type="protein sequence ID" value="AJA44955.1"/>
    <property type="molecule type" value="Genomic_DNA"/>
</dbReference>
<evidence type="ECO:0000313" key="2">
    <source>
        <dbReference type="Proteomes" id="UP000030901"/>
    </source>
</evidence>